<feature type="transmembrane region" description="Helical" evidence="7">
    <location>
        <begin position="184"/>
        <end position="205"/>
    </location>
</feature>
<gene>
    <name evidence="9" type="ORF">KSB_18930</name>
</gene>
<evidence type="ECO:0000256" key="3">
    <source>
        <dbReference type="ARBA" id="ARBA00023004"/>
    </source>
</evidence>
<keyword evidence="2" id="KW-0479">Metal-binding</keyword>
<feature type="transmembrane region" description="Helical" evidence="7">
    <location>
        <begin position="217"/>
        <end position="238"/>
    </location>
</feature>
<reference evidence="9 10" key="1">
    <citation type="journal article" date="2021" name="Int. J. Syst. Evol. Microbiol.">
        <title>Reticulibacter mediterranei gen. nov., sp. nov., within the new family Reticulibacteraceae fam. nov., and Ktedonospora formicarum gen. nov., sp. nov., Ktedonobacter robiniae sp. nov., Dictyobacter formicarum sp. nov. and Dictyobacter arantiisoli sp. nov., belonging to the class Ktedonobacteria.</title>
        <authorList>
            <person name="Yabe S."/>
            <person name="Zheng Y."/>
            <person name="Wang C.M."/>
            <person name="Sakai Y."/>
            <person name="Abe K."/>
            <person name="Yokota A."/>
            <person name="Donadio S."/>
            <person name="Cavaletti L."/>
            <person name="Monciardini P."/>
        </authorList>
    </citation>
    <scope>NUCLEOTIDE SEQUENCE [LARGE SCALE GENOMIC DNA]</scope>
    <source>
        <strain evidence="9 10">SOSP1-30</strain>
    </source>
</reference>
<dbReference type="Proteomes" id="UP000654345">
    <property type="component" value="Unassembled WGS sequence"/>
</dbReference>
<organism evidence="9 10">
    <name type="scientific">Ktedonobacter robiniae</name>
    <dbReference type="NCBI Taxonomy" id="2778365"/>
    <lineage>
        <taxon>Bacteria</taxon>
        <taxon>Bacillati</taxon>
        <taxon>Chloroflexota</taxon>
        <taxon>Ktedonobacteria</taxon>
        <taxon>Ktedonobacterales</taxon>
        <taxon>Ktedonobacteraceae</taxon>
        <taxon>Ktedonobacter</taxon>
    </lineage>
</organism>
<dbReference type="InterPro" id="IPR036922">
    <property type="entry name" value="Rieske_2Fe-2S_sf"/>
</dbReference>
<dbReference type="PANTHER" id="PTHR39157:SF1">
    <property type="entry name" value="DOXX FAMILY PROTEIN"/>
    <property type="match status" value="1"/>
</dbReference>
<feature type="transmembrane region" description="Helical" evidence="7">
    <location>
        <begin position="27"/>
        <end position="46"/>
    </location>
</feature>
<feature type="transmembrane region" description="Helical" evidence="7">
    <location>
        <begin position="134"/>
        <end position="154"/>
    </location>
</feature>
<keyword evidence="7" id="KW-0472">Membrane</keyword>
<evidence type="ECO:0000256" key="1">
    <source>
        <dbReference type="ARBA" id="ARBA00022714"/>
    </source>
</evidence>
<accession>A0ABQ3UL67</accession>
<comment type="caution">
    <text evidence="9">The sequence shown here is derived from an EMBL/GenBank/DDBJ whole genome shotgun (WGS) entry which is preliminary data.</text>
</comment>
<evidence type="ECO:0000259" key="8">
    <source>
        <dbReference type="PROSITE" id="PS51296"/>
    </source>
</evidence>
<name>A0ABQ3UL67_9CHLR</name>
<evidence type="ECO:0000256" key="5">
    <source>
        <dbReference type="ARBA" id="ARBA00023157"/>
    </source>
</evidence>
<keyword evidence="10" id="KW-1185">Reference proteome</keyword>
<evidence type="ECO:0000313" key="9">
    <source>
        <dbReference type="EMBL" id="GHO53418.1"/>
    </source>
</evidence>
<keyword evidence="5" id="KW-1015">Disulfide bond</keyword>
<proteinExistence type="predicted"/>
<keyword evidence="3" id="KW-0408">Iron</keyword>
<dbReference type="Gene3D" id="2.102.10.10">
    <property type="entry name" value="Rieske [2Fe-2S] iron-sulphur domain"/>
    <property type="match status" value="1"/>
</dbReference>
<dbReference type="SUPFAM" id="SSF50022">
    <property type="entry name" value="ISP domain"/>
    <property type="match status" value="1"/>
</dbReference>
<feature type="compositionally biased region" description="Polar residues" evidence="6">
    <location>
        <begin position="1"/>
        <end position="13"/>
    </location>
</feature>
<dbReference type="PROSITE" id="PS51296">
    <property type="entry name" value="RIESKE"/>
    <property type="match status" value="1"/>
</dbReference>
<evidence type="ECO:0000256" key="7">
    <source>
        <dbReference type="SAM" id="Phobius"/>
    </source>
</evidence>
<feature type="transmembrane region" description="Helical" evidence="7">
    <location>
        <begin position="100"/>
        <end position="128"/>
    </location>
</feature>
<keyword evidence="7" id="KW-1133">Transmembrane helix</keyword>
<dbReference type="RefSeq" id="WP_201370250.1">
    <property type="nucleotide sequence ID" value="NZ_BNJG01000001.1"/>
</dbReference>
<keyword evidence="4" id="KW-0411">Iron-sulfur</keyword>
<evidence type="ECO:0000256" key="6">
    <source>
        <dbReference type="SAM" id="MobiDB-lite"/>
    </source>
</evidence>
<protein>
    <recommendedName>
        <fullName evidence="8">Rieske domain-containing protein</fullName>
    </recommendedName>
</protein>
<feature type="region of interest" description="Disordered" evidence="6">
    <location>
        <begin position="1"/>
        <end position="21"/>
    </location>
</feature>
<dbReference type="Pfam" id="PF04173">
    <property type="entry name" value="DoxD"/>
    <property type="match status" value="1"/>
</dbReference>
<feature type="domain" description="Rieske" evidence="8">
    <location>
        <begin position="275"/>
        <end position="373"/>
    </location>
</feature>
<dbReference type="CDD" id="cd03467">
    <property type="entry name" value="Rieske"/>
    <property type="match status" value="1"/>
</dbReference>
<dbReference type="InterPro" id="IPR005805">
    <property type="entry name" value="Rieske_Fe-S_prot_C"/>
</dbReference>
<keyword evidence="7" id="KW-0812">Transmembrane</keyword>
<dbReference type="Pfam" id="PF00355">
    <property type="entry name" value="Rieske"/>
    <property type="match status" value="1"/>
</dbReference>
<dbReference type="PANTHER" id="PTHR39157">
    <property type="entry name" value="INTEGRAL MEMBRANE PROTEIN-RELATED"/>
    <property type="match status" value="1"/>
</dbReference>
<evidence type="ECO:0000313" key="10">
    <source>
        <dbReference type="Proteomes" id="UP000654345"/>
    </source>
</evidence>
<dbReference type="EMBL" id="BNJG01000001">
    <property type="protein sequence ID" value="GHO53418.1"/>
    <property type="molecule type" value="Genomic_DNA"/>
</dbReference>
<evidence type="ECO:0000256" key="4">
    <source>
        <dbReference type="ARBA" id="ARBA00023014"/>
    </source>
</evidence>
<dbReference type="InterPro" id="IPR007301">
    <property type="entry name" value="DoxD"/>
</dbReference>
<dbReference type="InterPro" id="IPR017941">
    <property type="entry name" value="Rieske_2Fe-2S"/>
</dbReference>
<keyword evidence="1" id="KW-0001">2Fe-2S</keyword>
<evidence type="ECO:0000256" key="2">
    <source>
        <dbReference type="ARBA" id="ARBA00022723"/>
    </source>
</evidence>
<dbReference type="PRINTS" id="PR00162">
    <property type="entry name" value="RIESKE"/>
</dbReference>
<sequence>MTSSRTMPDTRYSNPPKEPEPVRTSRALALLPLRLFLGVTFLYAGMQKLTDPNFLRPGNPDFIGQQILTFAQTSPLSVLLLQVAEPHAILSGQVIAYGELALGLGVLLGLLLRPASFFGLLLNILLWLSASWSVYPYFYGSDVVFACCWLVLLLNGPHGTGLPTLDETFFTPLLARHMARRRGLAARTFSLLLGLPLAPALTRTAYSRVNTITRRGFLWGALAGGISVAVMATLGNLLQAGRQANVPIANQVTPTVSTPPGSTATATSVGSPSNGAIARVSDVQPNSALPFIDAGSGQNALLIHLDSNHFVAYSARCTHAGCTVSYDSDSKLIICPCHGASYDPAKQAEVVRPPARRPLASIPIHVDSATGEILPG</sequence>